<dbReference type="Pfam" id="PF05685">
    <property type="entry name" value="Uma2"/>
    <property type="match status" value="1"/>
</dbReference>
<evidence type="ECO:0000313" key="2">
    <source>
        <dbReference type="EMBL" id="RKT45850.1"/>
    </source>
</evidence>
<evidence type="ECO:0000313" key="3">
    <source>
        <dbReference type="Proteomes" id="UP000274556"/>
    </source>
</evidence>
<sequence>MQWSEIVADPALKDLPYKIETNEYGQIVMSPHKRIHAIWQGEIEWRLRQCLPSGRAAPEFAIDTRLGTKTPDVVWYSKDREADLLADQRLAPEICVEVLSGSNTDGELATKRALYFEAGALEVWLCDDTGALRFHTPEGEQPHSVLAPDFPRRLA</sequence>
<accession>A0A495VAS6</accession>
<dbReference type="SUPFAM" id="SSF52980">
    <property type="entry name" value="Restriction endonuclease-like"/>
    <property type="match status" value="1"/>
</dbReference>
<protein>
    <submittedName>
        <fullName evidence="2">Putative restriction endonuclease</fullName>
    </submittedName>
</protein>
<gene>
    <name evidence="2" type="ORF">BDD21_3332</name>
</gene>
<dbReference type="Gene3D" id="3.90.1570.10">
    <property type="entry name" value="tt1808, chain A"/>
    <property type="match status" value="1"/>
</dbReference>
<dbReference type="InterPro" id="IPR011335">
    <property type="entry name" value="Restrct_endonuc-II-like"/>
</dbReference>
<dbReference type="CDD" id="cd06260">
    <property type="entry name" value="DUF820-like"/>
    <property type="match status" value="1"/>
</dbReference>
<keyword evidence="2" id="KW-0255">Endonuclease</keyword>
<dbReference type="Proteomes" id="UP000274556">
    <property type="component" value="Unassembled WGS sequence"/>
</dbReference>
<dbReference type="EMBL" id="RBXL01000001">
    <property type="protein sequence ID" value="RKT45850.1"/>
    <property type="molecule type" value="Genomic_DNA"/>
</dbReference>
<comment type="caution">
    <text evidence="2">The sequence shown here is derived from an EMBL/GenBank/DDBJ whole genome shotgun (WGS) entry which is preliminary data.</text>
</comment>
<evidence type="ECO:0000259" key="1">
    <source>
        <dbReference type="Pfam" id="PF05685"/>
    </source>
</evidence>
<dbReference type="AlphaFoldDB" id="A0A495VAS6"/>
<dbReference type="OrthoDB" id="5568181at2"/>
<dbReference type="RefSeq" id="WP_120798048.1">
    <property type="nucleotide sequence ID" value="NZ_RBXL01000001.1"/>
</dbReference>
<dbReference type="InterPro" id="IPR008538">
    <property type="entry name" value="Uma2"/>
</dbReference>
<feature type="domain" description="Putative restriction endonuclease" evidence="1">
    <location>
        <begin position="25"/>
        <end position="138"/>
    </location>
</feature>
<name>A0A495VAS6_9GAMM</name>
<dbReference type="GO" id="GO:0004519">
    <property type="term" value="F:endonuclease activity"/>
    <property type="evidence" value="ECO:0007669"/>
    <property type="project" value="UniProtKB-KW"/>
</dbReference>
<keyword evidence="2" id="KW-0540">Nuclease</keyword>
<dbReference type="InterPro" id="IPR012296">
    <property type="entry name" value="Nuclease_put_TT1808"/>
</dbReference>
<reference evidence="2 3" key="1">
    <citation type="submission" date="2018-10" db="EMBL/GenBank/DDBJ databases">
        <title>Genomic Encyclopedia of Archaeal and Bacterial Type Strains, Phase II (KMG-II): from individual species to whole genera.</title>
        <authorList>
            <person name="Goeker M."/>
        </authorList>
    </citation>
    <scope>NUCLEOTIDE SEQUENCE [LARGE SCALE GENOMIC DNA]</scope>
    <source>
        <strain evidence="2 3">DSM 235</strain>
    </source>
</reference>
<keyword evidence="3" id="KW-1185">Reference proteome</keyword>
<keyword evidence="2" id="KW-0378">Hydrolase</keyword>
<organism evidence="2 3">
    <name type="scientific">Thiocapsa rosea</name>
    <dbReference type="NCBI Taxonomy" id="69360"/>
    <lineage>
        <taxon>Bacteria</taxon>
        <taxon>Pseudomonadati</taxon>
        <taxon>Pseudomonadota</taxon>
        <taxon>Gammaproteobacteria</taxon>
        <taxon>Chromatiales</taxon>
        <taxon>Chromatiaceae</taxon>
        <taxon>Thiocapsa</taxon>
    </lineage>
</organism>
<proteinExistence type="predicted"/>